<organism evidence="1">
    <name type="scientific">marine sediment metagenome</name>
    <dbReference type="NCBI Taxonomy" id="412755"/>
    <lineage>
        <taxon>unclassified sequences</taxon>
        <taxon>metagenomes</taxon>
        <taxon>ecological metagenomes</taxon>
    </lineage>
</organism>
<proteinExistence type="predicted"/>
<dbReference type="EMBL" id="LAZR01000063">
    <property type="protein sequence ID" value="KKN96571.1"/>
    <property type="molecule type" value="Genomic_DNA"/>
</dbReference>
<reference evidence="1" key="1">
    <citation type="journal article" date="2015" name="Nature">
        <title>Complex archaea that bridge the gap between prokaryotes and eukaryotes.</title>
        <authorList>
            <person name="Spang A."/>
            <person name="Saw J.H."/>
            <person name="Jorgensen S.L."/>
            <person name="Zaremba-Niedzwiedzka K."/>
            <person name="Martijn J."/>
            <person name="Lind A.E."/>
            <person name="van Eijk R."/>
            <person name="Schleper C."/>
            <person name="Guy L."/>
            <person name="Ettema T.J."/>
        </authorList>
    </citation>
    <scope>NUCLEOTIDE SEQUENCE</scope>
</reference>
<name>A0A0F9XC05_9ZZZZ</name>
<protein>
    <submittedName>
        <fullName evidence="1">Uncharacterized protein</fullName>
    </submittedName>
</protein>
<dbReference type="PROSITE" id="PS51257">
    <property type="entry name" value="PROKAR_LIPOPROTEIN"/>
    <property type="match status" value="1"/>
</dbReference>
<comment type="caution">
    <text evidence="1">The sequence shown here is derived from an EMBL/GenBank/DDBJ whole genome shotgun (WGS) entry which is preliminary data.</text>
</comment>
<gene>
    <name evidence="1" type="ORF">LCGC14_0166170</name>
</gene>
<accession>A0A0F9XC05</accession>
<dbReference type="AlphaFoldDB" id="A0A0F9XC05"/>
<sequence>MLKRIGFPLAIFLCIVLQSCTKETDLISGYVVLDVAKKEYRAVQFIDDLKLETSGKITETVNLTFED</sequence>
<evidence type="ECO:0000313" key="1">
    <source>
        <dbReference type="EMBL" id="KKN96571.1"/>
    </source>
</evidence>